<organism evidence="2 3">
    <name type="scientific">Coemansia brasiliensis</name>
    <dbReference type="NCBI Taxonomy" id="2650707"/>
    <lineage>
        <taxon>Eukaryota</taxon>
        <taxon>Fungi</taxon>
        <taxon>Fungi incertae sedis</taxon>
        <taxon>Zoopagomycota</taxon>
        <taxon>Kickxellomycotina</taxon>
        <taxon>Kickxellomycetes</taxon>
        <taxon>Kickxellales</taxon>
        <taxon>Kickxellaceae</taxon>
        <taxon>Coemansia</taxon>
    </lineage>
</organism>
<dbReference type="AlphaFoldDB" id="A0A9W8IBA2"/>
<evidence type="ECO:0000313" key="2">
    <source>
        <dbReference type="EMBL" id="KAJ2849197.1"/>
    </source>
</evidence>
<proteinExistence type="predicted"/>
<sequence>MSNQITQVEGCEFSTEELQLFHRYYKYDWAAHGLESASVNQRIDHFASAIDLPIDTARLRSWLRTMGIIDESEKSDEAKLYDRFEQYDFAAAPGFNQMLAQVYDTSDVTKYAIGERMDRAKAEYYNSHVEPLDYEKYREFKIVNAPKPICPYQDLWDSKGTDKEAADTLKFANVMTIDIAQCLTPEADQVLTIDVVNRMLDAVKLAYDQKYFAVALVNSRCSSPEPVFLPALDKSPDSSTELLKAAMRLRIELQNLNKAKPVIIFANGMVDASALGLLLCSIDIVTSEMFCVCCSPVQATYPFISLYDWACLSDRQSKVAKGTAEYILCNPQLVLRSAEWNALDLGIGFVSHRKFATSMEKILMAASCPPPHTRSALRKACAVESMYPGPSKINVWANEIHKFFAPLAEGKITLSDLTSQLQQVEQPWAGKYLVFANTQKSMDIASARVAGMQAVRSMQYSQALAMELSASIMWSQGITDPAVLFSSPPLLTTLLSTEPTKTPVQSAHKEVSGECPFARMYRKNPERFKNVDLKSIADHRSLNL</sequence>
<evidence type="ECO:0000259" key="1">
    <source>
        <dbReference type="Pfam" id="PF25871"/>
    </source>
</evidence>
<keyword evidence="3" id="KW-1185">Reference proteome</keyword>
<dbReference type="Proteomes" id="UP001139887">
    <property type="component" value="Unassembled WGS sequence"/>
</dbReference>
<gene>
    <name evidence="2" type="ORF">IWW36_002796</name>
</gene>
<reference evidence="2" key="1">
    <citation type="submission" date="2022-07" db="EMBL/GenBank/DDBJ databases">
        <title>Phylogenomic reconstructions and comparative analyses of Kickxellomycotina fungi.</title>
        <authorList>
            <person name="Reynolds N.K."/>
            <person name="Stajich J.E."/>
            <person name="Barry K."/>
            <person name="Grigoriev I.V."/>
            <person name="Crous P."/>
            <person name="Smith M.E."/>
        </authorList>
    </citation>
    <scope>NUCLEOTIDE SEQUENCE</scope>
    <source>
        <strain evidence="2">NRRL 1566</strain>
    </source>
</reference>
<protein>
    <recommendedName>
        <fullName evidence="1">PEX14-like helix-turn-helix domain-containing protein</fullName>
    </recommendedName>
</protein>
<dbReference type="InterPro" id="IPR058841">
    <property type="entry name" value="HTH_76"/>
</dbReference>
<dbReference type="OrthoDB" id="9936937at2759"/>
<name>A0A9W8IBA2_9FUNG</name>
<comment type="caution">
    <text evidence="2">The sequence shown here is derived from an EMBL/GenBank/DDBJ whole genome shotgun (WGS) entry which is preliminary data.</text>
</comment>
<dbReference type="EMBL" id="JANBUW010000096">
    <property type="protein sequence ID" value="KAJ2849197.1"/>
    <property type="molecule type" value="Genomic_DNA"/>
</dbReference>
<evidence type="ECO:0000313" key="3">
    <source>
        <dbReference type="Proteomes" id="UP001139887"/>
    </source>
</evidence>
<accession>A0A9W8IBA2</accession>
<dbReference type="Pfam" id="PF25871">
    <property type="entry name" value="HTH_76"/>
    <property type="match status" value="1"/>
</dbReference>
<feature type="domain" description="PEX14-like helix-turn-helix" evidence="1">
    <location>
        <begin position="79"/>
        <end position="141"/>
    </location>
</feature>